<keyword evidence="1" id="KW-0444">Lipid biosynthesis</keyword>
<keyword evidence="7" id="KW-0418">Kinase</keyword>
<comment type="pathway">
    <text evidence="3">Phospholipid metabolism; phosphatidylethanolamine biosynthesis; phosphatidylethanolamine from ethanolamine: step 1/3.</text>
</comment>
<evidence type="ECO:0000313" key="7">
    <source>
        <dbReference type="EMBL" id="EMP25022.1"/>
    </source>
</evidence>
<keyword evidence="1" id="KW-0594">Phospholipid biosynthesis</keyword>
<organism evidence="7 8">
    <name type="scientific">Chelonia mydas</name>
    <name type="common">Green sea-turtle</name>
    <name type="synonym">Chelonia agassizi</name>
    <dbReference type="NCBI Taxonomy" id="8469"/>
    <lineage>
        <taxon>Eukaryota</taxon>
        <taxon>Metazoa</taxon>
        <taxon>Chordata</taxon>
        <taxon>Craniata</taxon>
        <taxon>Vertebrata</taxon>
        <taxon>Euteleostomi</taxon>
        <taxon>Archelosauria</taxon>
        <taxon>Testudinata</taxon>
        <taxon>Testudines</taxon>
        <taxon>Cryptodira</taxon>
        <taxon>Durocryptodira</taxon>
        <taxon>Americhelydia</taxon>
        <taxon>Chelonioidea</taxon>
        <taxon>Cheloniidae</taxon>
        <taxon>Chelonia</taxon>
    </lineage>
</organism>
<name>M7B9X1_CHEMY</name>
<dbReference type="STRING" id="8469.M7B9X1"/>
<dbReference type="EC" id="2.7.1.82" evidence="5"/>
<dbReference type="InterPro" id="IPR011009">
    <property type="entry name" value="Kinase-like_dom_sf"/>
</dbReference>
<dbReference type="AlphaFoldDB" id="M7B9X1"/>
<evidence type="ECO:0000313" key="8">
    <source>
        <dbReference type="Proteomes" id="UP000031443"/>
    </source>
</evidence>
<dbReference type="PANTHER" id="PTHR22603">
    <property type="entry name" value="CHOLINE/ETHANOALAMINE KINASE"/>
    <property type="match status" value="1"/>
</dbReference>
<dbReference type="EMBL" id="KB595324">
    <property type="protein sequence ID" value="EMP25022.1"/>
    <property type="molecule type" value="Genomic_DNA"/>
</dbReference>
<sequence length="426" mass="47005">MALRSPQVAEDGTIAQMPSSPEPEGAPSTLEAPHRTNTTLVPVTLEMFSGARDFLTLLVLVSPAVQELTLLVLADMGEPARSLQCLVPGQPHVPLTARHSVPSEGKPAMFTSLWASPPPHQLLASSGTATLVSLLRDVVFQIQVSPESDNTHLYCAFVAGIVRQGFGAEPAEQLQSSGAAGFCLELEQSRSTAPMSFFQLFTDGITNKLIGCYVGDAMDDVVLVRIYGNKTELLVDRDEEVKSFRVLQAHGCAPQLYCTFSNGLCYEFMQGEALDPEHVCNPDIFSLVFSSHNEDYGIVLSESQVVLKEVTFGKVIGILAFLRSFVAHIMYVVVRTLQYRDTTGDVQFIDYEYSGYNYLAYDIGNHFNEFAGQGLSDEASHFFWGLWALIQAKYSTIDFDFLGYAIVRFNQYFKMKPEVTALKLPE</sequence>
<dbReference type="Pfam" id="PF01633">
    <property type="entry name" value="Choline_kinase"/>
    <property type="match status" value="3"/>
</dbReference>
<protein>
    <recommendedName>
        <fullName evidence="5">ethanolamine kinase</fullName>
        <ecNumber evidence="5">2.7.1.82</ecNumber>
    </recommendedName>
</protein>
<dbReference type="GO" id="GO:0005737">
    <property type="term" value="C:cytoplasm"/>
    <property type="evidence" value="ECO:0007669"/>
    <property type="project" value="TreeGrafter"/>
</dbReference>
<dbReference type="GO" id="GO:0004305">
    <property type="term" value="F:ethanolamine kinase activity"/>
    <property type="evidence" value="ECO:0007669"/>
    <property type="project" value="UniProtKB-EC"/>
</dbReference>
<dbReference type="SUPFAM" id="SSF56112">
    <property type="entry name" value="Protein kinase-like (PK-like)"/>
    <property type="match status" value="1"/>
</dbReference>
<dbReference type="Gene3D" id="3.90.1200.10">
    <property type="match status" value="2"/>
</dbReference>
<evidence type="ECO:0000256" key="3">
    <source>
        <dbReference type="ARBA" id="ARBA00037883"/>
    </source>
</evidence>
<keyword evidence="8" id="KW-1185">Reference proteome</keyword>
<dbReference type="Gene3D" id="3.30.200.20">
    <property type="entry name" value="Phosphorylase Kinase, domain 1"/>
    <property type="match status" value="1"/>
</dbReference>
<evidence type="ECO:0000256" key="6">
    <source>
        <dbReference type="SAM" id="MobiDB-lite"/>
    </source>
</evidence>
<feature type="region of interest" description="Disordered" evidence="6">
    <location>
        <begin position="1"/>
        <end position="34"/>
    </location>
</feature>
<evidence type="ECO:0000256" key="2">
    <source>
        <dbReference type="ARBA" id="ARBA00023264"/>
    </source>
</evidence>
<dbReference type="PANTHER" id="PTHR22603:SF91">
    <property type="entry name" value="ETHANOLAMINE KINASE 1"/>
    <property type="match status" value="1"/>
</dbReference>
<keyword evidence="2" id="KW-1208">Phospholipid metabolism</keyword>
<gene>
    <name evidence="7" type="ORF">UY3_17919</name>
</gene>
<dbReference type="GO" id="GO:0006646">
    <property type="term" value="P:phosphatidylethanolamine biosynthetic process"/>
    <property type="evidence" value="ECO:0007669"/>
    <property type="project" value="TreeGrafter"/>
</dbReference>
<proteinExistence type="inferred from homology"/>
<reference evidence="8" key="1">
    <citation type="journal article" date="2013" name="Nat. Genet.">
        <title>The draft genomes of soft-shell turtle and green sea turtle yield insights into the development and evolution of the turtle-specific body plan.</title>
        <authorList>
            <person name="Wang Z."/>
            <person name="Pascual-Anaya J."/>
            <person name="Zadissa A."/>
            <person name="Li W."/>
            <person name="Niimura Y."/>
            <person name="Huang Z."/>
            <person name="Li C."/>
            <person name="White S."/>
            <person name="Xiong Z."/>
            <person name="Fang D."/>
            <person name="Wang B."/>
            <person name="Ming Y."/>
            <person name="Chen Y."/>
            <person name="Zheng Y."/>
            <person name="Kuraku S."/>
            <person name="Pignatelli M."/>
            <person name="Herrero J."/>
            <person name="Beal K."/>
            <person name="Nozawa M."/>
            <person name="Li Q."/>
            <person name="Wang J."/>
            <person name="Zhang H."/>
            <person name="Yu L."/>
            <person name="Shigenobu S."/>
            <person name="Wang J."/>
            <person name="Liu J."/>
            <person name="Flicek P."/>
            <person name="Searle S."/>
            <person name="Wang J."/>
            <person name="Kuratani S."/>
            <person name="Yin Y."/>
            <person name="Aken B."/>
            <person name="Zhang G."/>
            <person name="Irie N."/>
        </authorList>
    </citation>
    <scope>NUCLEOTIDE SEQUENCE [LARGE SCALE GENOMIC DNA]</scope>
</reference>
<evidence type="ECO:0000256" key="5">
    <source>
        <dbReference type="ARBA" id="ARBA00038874"/>
    </source>
</evidence>
<evidence type="ECO:0000256" key="1">
    <source>
        <dbReference type="ARBA" id="ARBA00023209"/>
    </source>
</evidence>
<dbReference type="Proteomes" id="UP000031443">
    <property type="component" value="Unassembled WGS sequence"/>
</dbReference>
<accession>M7B9X1</accession>
<evidence type="ECO:0000256" key="4">
    <source>
        <dbReference type="ARBA" id="ARBA00038211"/>
    </source>
</evidence>
<comment type="similarity">
    <text evidence="4">Belongs to the choline/ethanolamine kinase family.</text>
</comment>
<keyword evidence="7" id="KW-0808">Transferase</keyword>
<keyword evidence="1" id="KW-0443">Lipid metabolism</keyword>